<organism evidence="1 2">
    <name type="scientific">Haloferax namakaokahaiae</name>
    <dbReference type="NCBI Taxonomy" id="1748331"/>
    <lineage>
        <taxon>Archaea</taxon>
        <taxon>Methanobacteriati</taxon>
        <taxon>Methanobacteriota</taxon>
        <taxon>Stenosarchaea group</taxon>
        <taxon>Halobacteria</taxon>
        <taxon>Halobacteriales</taxon>
        <taxon>Haloferacaceae</taxon>
        <taxon>Haloferax</taxon>
    </lineage>
</organism>
<dbReference type="Proteomes" id="UP001596481">
    <property type="component" value="Unassembled WGS sequence"/>
</dbReference>
<keyword evidence="2" id="KW-1185">Reference proteome</keyword>
<proteinExistence type="predicted"/>
<dbReference type="Pfam" id="PF03745">
    <property type="entry name" value="DUF309"/>
    <property type="match status" value="1"/>
</dbReference>
<dbReference type="EMBL" id="JBHTAA010000005">
    <property type="protein sequence ID" value="MFC7204586.1"/>
    <property type="molecule type" value="Genomic_DNA"/>
</dbReference>
<name>A0ABD5ZH64_9EURY</name>
<sequence length="205" mass="22421">MDDALRAGAAIYNAGAHRAAHGAWESVWLTLDKDSDDERLLHGLIQFTAAVHHAHAGNVSGATGLATSAQEYLDGLDEDYRGLNLADVRDSLERLESDPEQAVEDGVTALYVDGVAVTYDDLDFDAIALAAETLAEELSGYDDAVVEDAIDYARDEISTGVKTQFTAMVFDFVGDETHRPLVYQRLCEHVDRKRQRESDVSGLFD</sequence>
<dbReference type="RefSeq" id="WP_390224409.1">
    <property type="nucleotide sequence ID" value="NZ_JBHTAA010000005.1"/>
</dbReference>
<dbReference type="InterPro" id="IPR005500">
    <property type="entry name" value="DUF309"/>
</dbReference>
<comment type="caution">
    <text evidence="1">The sequence shown here is derived from an EMBL/GenBank/DDBJ whole genome shotgun (WGS) entry which is preliminary data.</text>
</comment>
<dbReference type="InterPro" id="IPR023203">
    <property type="entry name" value="TTHA0068_sf"/>
</dbReference>
<dbReference type="AlphaFoldDB" id="A0ABD5ZH64"/>
<accession>A0ABD5ZH64</accession>
<dbReference type="Gene3D" id="1.10.3450.10">
    <property type="entry name" value="TTHA0068-like"/>
    <property type="match status" value="1"/>
</dbReference>
<dbReference type="SUPFAM" id="SSF140663">
    <property type="entry name" value="TTHA0068-like"/>
    <property type="match status" value="1"/>
</dbReference>
<reference evidence="1 2" key="1">
    <citation type="journal article" date="2019" name="Int. J. Syst. Evol. Microbiol.">
        <title>The Global Catalogue of Microorganisms (GCM) 10K type strain sequencing project: providing services to taxonomists for standard genome sequencing and annotation.</title>
        <authorList>
            <consortium name="The Broad Institute Genomics Platform"/>
            <consortium name="The Broad Institute Genome Sequencing Center for Infectious Disease"/>
            <person name="Wu L."/>
            <person name="Ma J."/>
        </authorList>
    </citation>
    <scope>NUCLEOTIDE SEQUENCE [LARGE SCALE GENOMIC DNA]</scope>
    <source>
        <strain evidence="1 2">DSM 29988</strain>
    </source>
</reference>
<gene>
    <name evidence="1" type="ORF">ACFQJC_13770</name>
</gene>
<evidence type="ECO:0000313" key="1">
    <source>
        <dbReference type="EMBL" id="MFC7204586.1"/>
    </source>
</evidence>
<protein>
    <submittedName>
        <fullName evidence="1">DUF309 domain-containing protein</fullName>
    </submittedName>
</protein>
<evidence type="ECO:0000313" key="2">
    <source>
        <dbReference type="Proteomes" id="UP001596481"/>
    </source>
</evidence>